<dbReference type="EMBL" id="CP049109">
    <property type="protein sequence ID" value="QIG79794.1"/>
    <property type="molecule type" value="Genomic_DNA"/>
</dbReference>
<dbReference type="PROSITE" id="PS51257">
    <property type="entry name" value="PROKAR_LIPOPROTEIN"/>
    <property type="match status" value="1"/>
</dbReference>
<keyword evidence="3" id="KW-1185">Reference proteome</keyword>
<evidence type="ECO:0000256" key="1">
    <source>
        <dbReference type="SAM" id="SignalP"/>
    </source>
</evidence>
<accession>A0A6G6Y4C1</accession>
<gene>
    <name evidence="2" type="ORF">G5C33_08340</name>
</gene>
<organism evidence="2 3">
    <name type="scientific">Stakelama tenebrarum</name>
    <dbReference type="NCBI Taxonomy" id="2711215"/>
    <lineage>
        <taxon>Bacteria</taxon>
        <taxon>Pseudomonadati</taxon>
        <taxon>Pseudomonadota</taxon>
        <taxon>Alphaproteobacteria</taxon>
        <taxon>Sphingomonadales</taxon>
        <taxon>Sphingomonadaceae</taxon>
        <taxon>Stakelama</taxon>
    </lineage>
</organism>
<dbReference type="RefSeq" id="WP_165326795.1">
    <property type="nucleotide sequence ID" value="NZ_CP049109.1"/>
</dbReference>
<feature type="signal peptide" evidence="1">
    <location>
        <begin position="1"/>
        <end position="17"/>
    </location>
</feature>
<dbReference type="KEGG" id="spzr:G5C33_08340"/>
<evidence type="ECO:0000313" key="2">
    <source>
        <dbReference type="EMBL" id="QIG79794.1"/>
    </source>
</evidence>
<sequence>MRSAIVAVLLVALSACGGSEEPAANLTNETAQNVVVPETGPVIGGVDLSRPVRGYGTEPYWVLDLTPGTIYFTDRSALSDEPEQFYFVAPDATATTAVYRTQDTDGTAVVITLTAAQCRTAGGRDMVPLAVEIRRGDEVLRGCADQAPGELELDIGGNVTVENASDIADITQ</sequence>
<dbReference type="AlphaFoldDB" id="A0A6G6Y4C1"/>
<keyword evidence="1" id="KW-0732">Signal</keyword>
<name>A0A6G6Y4C1_9SPHN</name>
<reference evidence="2 3" key="1">
    <citation type="submission" date="2020-02" db="EMBL/GenBank/DDBJ databases">
        <authorList>
            <person name="Zheng R.K."/>
            <person name="Sun C.M."/>
        </authorList>
    </citation>
    <scope>NUCLEOTIDE SEQUENCE [LARGE SCALE GENOMIC DNA]</scope>
    <source>
        <strain evidence="3">zrk23</strain>
    </source>
</reference>
<dbReference type="Proteomes" id="UP000501568">
    <property type="component" value="Chromosome"/>
</dbReference>
<feature type="chain" id="PRO_5026323489" evidence="1">
    <location>
        <begin position="18"/>
        <end position="172"/>
    </location>
</feature>
<evidence type="ECO:0000313" key="3">
    <source>
        <dbReference type="Proteomes" id="UP000501568"/>
    </source>
</evidence>
<proteinExistence type="predicted"/>
<protein>
    <submittedName>
        <fullName evidence="2">Uncharacterized protein</fullName>
    </submittedName>
</protein>